<dbReference type="InterPro" id="IPR031321">
    <property type="entry name" value="UCP012641"/>
</dbReference>
<dbReference type="InterPro" id="IPR011201">
    <property type="entry name" value="Zinc-ribbon_6_bact"/>
</dbReference>
<sequence length="331" mass="38644">MKNFSCSCGQTLFFENTRCLNCDKKVGFDPTDLRMYPLNPDTKSSPTSARTLCRNSADFDVCNWFVTDPGRNYCLSCQLNHTIPNLLVPDRRRWWKNLEQAKRRLIYSLLTLRLPVKSKDIEPDGLAFEFIEDKRTNPHVFEEHVNTGHANGLITINIIEADRVSREITRQYTGELYRTLLGHFRHESGHYYFNRLVNSPALLDEFRTLFGDERQDYASSLQEYYANKRSKVRDPNLISHYAQAHPFEDWAEVWSHYLHMVDTLETAAEYDMQQGSKLFDDIDQLLGKWSDLSMMLNSLNRSMGLEDAYPFVLSDLTLKKLRFVHGLIYPS</sequence>
<evidence type="ECO:0000259" key="1">
    <source>
        <dbReference type="Pfam" id="PF10005"/>
    </source>
</evidence>
<dbReference type="EMBL" id="SHAH01000052">
    <property type="protein sequence ID" value="RZO75568.1"/>
    <property type="molecule type" value="Genomic_DNA"/>
</dbReference>
<gene>
    <name evidence="2" type="ORF">EVA69_04080</name>
</gene>
<accession>A0A520RZC5</accession>
<evidence type="ECO:0000313" key="2">
    <source>
        <dbReference type="EMBL" id="RZO75568.1"/>
    </source>
</evidence>
<dbReference type="AlphaFoldDB" id="A0A520RZC5"/>
<evidence type="ECO:0000313" key="3">
    <source>
        <dbReference type="Proteomes" id="UP000320404"/>
    </source>
</evidence>
<dbReference type="Pfam" id="PF15887">
    <property type="entry name" value="Peptidase_Mx"/>
    <property type="match status" value="1"/>
</dbReference>
<dbReference type="Gene3D" id="3.40.390.70">
    <property type="match status" value="1"/>
</dbReference>
<organism evidence="2 3">
    <name type="scientific">OM182 bacterium</name>
    <dbReference type="NCBI Taxonomy" id="2510334"/>
    <lineage>
        <taxon>Bacteria</taxon>
        <taxon>Pseudomonadati</taxon>
        <taxon>Pseudomonadota</taxon>
        <taxon>Gammaproteobacteria</taxon>
        <taxon>OMG group</taxon>
        <taxon>OM182 clade</taxon>
    </lineage>
</organism>
<protein>
    <recommendedName>
        <fullName evidence="1">Zinc-ribbon domain-containing protein</fullName>
    </recommendedName>
</protein>
<comment type="caution">
    <text evidence="2">The sequence shown here is derived from an EMBL/GenBank/DDBJ whole genome shotgun (WGS) entry which is preliminary data.</text>
</comment>
<feature type="domain" description="Zinc-ribbon" evidence="1">
    <location>
        <begin position="4"/>
        <end position="86"/>
    </location>
</feature>
<proteinExistence type="predicted"/>
<reference evidence="2 3" key="1">
    <citation type="submission" date="2019-02" db="EMBL/GenBank/DDBJ databases">
        <title>Prokaryotic population dynamics and viral predation in marine succession experiment using metagenomics: the confinement effect.</title>
        <authorList>
            <person name="Haro-Moreno J.M."/>
            <person name="Rodriguez-Valera F."/>
            <person name="Lopez-Perez M."/>
        </authorList>
    </citation>
    <scope>NUCLEOTIDE SEQUENCE [LARGE SCALE GENOMIC DNA]</scope>
    <source>
        <strain evidence="2">MED-G158</strain>
    </source>
</reference>
<dbReference type="PIRSF" id="PIRSF012641">
    <property type="entry name" value="UCP012641"/>
    <property type="match status" value="1"/>
</dbReference>
<dbReference type="Proteomes" id="UP000320404">
    <property type="component" value="Unassembled WGS sequence"/>
</dbReference>
<dbReference type="Pfam" id="PF10005">
    <property type="entry name" value="Zn_ribbon_DZR_6"/>
    <property type="match status" value="1"/>
</dbReference>
<name>A0A520RZC5_9GAMM</name>